<evidence type="ECO:0000313" key="4">
    <source>
        <dbReference type="Proteomes" id="UP000298663"/>
    </source>
</evidence>
<evidence type="ECO:0000259" key="2">
    <source>
        <dbReference type="PROSITE" id="PS50994"/>
    </source>
</evidence>
<dbReference type="InterPro" id="IPR008042">
    <property type="entry name" value="Retrotrans_Pao"/>
</dbReference>
<dbReference type="Pfam" id="PF18701">
    <property type="entry name" value="DUF5641"/>
    <property type="match status" value="1"/>
</dbReference>
<feature type="region of interest" description="Disordered" evidence="1">
    <location>
        <begin position="506"/>
        <end position="539"/>
    </location>
</feature>
<dbReference type="Proteomes" id="UP000298663">
    <property type="component" value="Unassembled WGS sequence"/>
</dbReference>
<dbReference type="InterPro" id="IPR012337">
    <property type="entry name" value="RNaseH-like_sf"/>
</dbReference>
<evidence type="ECO:0000256" key="1">
    <source>
        <dbReference type="SAM" id="MobiDB-lite"/>
    </source>
</evidence>
<dbReference type="InterPro" id="IPR036397">
    <property type="entry name" value="RNaseH_sf"/>
</dbReference>
<feature type="region of interest" description="Disordered" evidence="1">
    <location>
        <begin position="291"/>
        <end position="401"/>
    </location>
</feature>
<dbReference type="Gene3D" id="1.10.340.70">
    <property type="match status" value="1"/>
</dbReference>
<proteinExistence type="predicted"/>
<dbReference type="EMBL" id="AZBU02000006">
    <property type="protein sequence ID" value="TKR72797.1"/>
    <property type="molecule type" value="Genomic_DNA"/>
</dbReference>
<protein>
    <recommendedName>
        <fullName evidence="2">Integrase catalytic domain-containing protein</fullName>
    </recommendedName>
</protein>
<feature type="domain" description="Integrase catalytic" evidence="2">
    <location>
        <begin position="1431"/>
        <end position="1619"/>
    </location>
</feature>
<name>A0A4U5MST5_STECR</name>
<reference evidence="3 4" key="1">
    <citation type="journal article" date="2015" name="Genome Biol.">
        <title>Comparative genomics of Steinernema reveals deeply conserved gene regulatory networks.</title>
        <authorList>
            <person name="Dillman A.R."/>
            <person name="Macchietto M."/>
            <person name="Porter C.F."/>
            <person name="Rogers A."/>
            <person name="Williams B."/>
            <person name="Antoshechkin I."/>
            <person name="Lee M.M."/>
            <person name="Goodwin Z."/>
            <person name="Lu X."/>
            <person name="Lewis E.E."/>
            <person name="Goodrich-Blair H."/>
            <person name="Stock S.P."/>
            <person name="Adams B.J."/>
            <person name="Sternberg P.W."/>
            <person name="Mortazavi A."/>
        </authorList>
    </citation>
    <scope>NUCLEOTIDE SEQUENCE [LARGE SCALE GENOMIC DNA]</scope>
    <source>
        <strain evidence="3 4">ALL</strain>
    </source>
</reference>
<dbReference type="Pfam" id="PF05380">
    <property type="entry name" value="Peptidase_A17"/>
    <property type="match status" value="1"/>
</dbReference>
<gene>
    <name evidence="3" type="ORF">L596_020198</name>
</gene>
<reference evidence="3 4" key="2">
    <citation type="journal article" date="2019" name="G3 (Bethesda)">
        <title>Hybrid Assembly of the Genome of the Entomopathogenic Nematode Steinernema carpocapsae Identifies the X-Chromosome.</title>
        <authorList>
            <person name="Serra L."/>
            <person name="Macchietto M."/>
            <person name="Macias-Munoz A."/>
            <person name="McGill C.J."/>
            <person name="Rodriguez I.M."/>
            <person name="Rodriguez B."/>
            <person name="Murad R."/>
            <person name="Mortazavi A."/>
        </authorList>
    </citation>
    <scope>NUCLEOTIDE SEQUENCE [LARGE SCALE GENOMIC DNA]</scope>
    <source>
        <strain evidence="3 4">ALL</strain>
    </source>
</reference>
<comment type="caution">
    <text evidence="3">The sequence shown here is derived from an EMBL/GenBank/DDBJ whole genome shotgun (WGS) entry which is preliminary data.</text>
</comment>
<dbReference type="Pfam" id="PF03564">
    <property type="entry name" value="DUF1759"/>
    <property type="match status" value="1"/>
</dbReference>
<dbReference type="InterPro" id="IPR001584">
    <property type="entry name" value="Integrase_cat-core"/>
</dbReference>
<dbReference type="PANTHER" id="PTHR47331">
    <property type="entry name" value="PHD-TYPE DOMAIN-CONTAINING PROTEIN"/>
    <property type="match status" value="1"/>
</dbReference>
<feature type="compositionally biased region" description="Polar residues" evidence="1">
    <location>
        <begin position="349"/>
        <end position="360"/>
    </location>
</feature>
<dbReference type="GO" id="GO:0003676">
    <property type="term" value="F:nucleic acid binding"/>
    <property type="evidence" value="ECO:0007669"/>
    <property type="project" value="InterPro"/>
</dbReference>
<dbReference type="Gene3D" id="3.10.10.10">
    <property type="entry name" value="HIV Type 1 Reverse Transcriptase, subunit A, domain 1"/>
    <property type="match status" value="1"/>
</dbReference>
<dbReference type="PANTHER" id="PTHR47331:SF1">
    <property type="entry name" value="GAG-LIKE PROTEIN"/>
    <property type="match status" value="1"/>
</dbReference>
<dbReference type="Gene3D" id="3.30.420.10">
    <property type="entry name" value="Ribonuclease H-like superfamily/Ribonuclease H"/>
    <property type="match status" value="2"/>
</dbReference>
<dbReference type="STRING" id="34508.A0A4U5MST5"/>
<dbReference type="InterPro" id="IPR043502">
    <property type="entry name" value="DNA/RNA_pol_sf"/>
</dbReference>
<evidence type="ECO:0000313" key="3">
    <source>
        <dbReference type="EMBL" id="TKR72797.1"/>
    </source>
</evidence>
<sequence length="1790" mass="205199">MKIFAGDMTTWGSFKAMFERYYSKYAKEDKFIYLQSLLAGEPLRVSESYGTDEDAFMLTWAELERRYGNKATIKRLLFERFQACSLKGPKSGTWENQRNLLYDLQGIYSQLEKIASMQNEWTCGMIQGKFPMHTQSEVLRVIDAAKVDDPKEWLVQLRKVIDSNLAIIAHAVKPFGDHRSYELNGNPYIGSQSGTSFLRETKPENRFQLGQHKGEECVFCAEEHKSENCTSVTSMEARKQCLRDKKRCFRCFGTGHSSTMCTMRVPCAECGKNHHTALCFAKMRREMPENFREAPRYNDPPRGVTFADYSRNLRSPPPGSFVNYSGLHQEQPRLPRPRSPSPMDRFSSAGQGTPRSQSPAMRSRIPDYEDSSSMAPVKTTSGREASRSKSPVKGNKYQQRDSKEQVMLMEQFQPIPDQPLVQKPATKETFLMTAKAVSYDRTTNSYVGLPVLFDCASNRTYIEACTAEKLQLPTIRTDEFEYKHWGATEAIQARSDVKELLVIDHERPTPKTQVDRRRSEKGEGERIRVSRKPEEKKTCETCDYARSRPNVELRRRRIVPIDARTPRAPDNVWSRHQRIPRSAHASVSSDAREDHDDPGSPRSNKAPATEEELEKAVEANWTPDPDIKAAGSSKELEIQTNEEVIREFKANIVKKADGYYVRFPWKGPPGDVPNNFGITVKRLFSNWEYLNKKPGILDKYHAIFMDQLEKGMIEVVDPGIACESRVHYLPHQAVLTPDKATTKVRPVFDASAHLRGRPSLNDSMHQGPSLIPLILGIMLRIRTGRILILADVEKAFLQIKLHESERDAVRFIWLKDPKKKPDRENWVIYRYTCVPFGITASPFLLGATIEHHLKQTLDDEVFIKQLIDNTYVDNVILTEDDPERAIKVARLSKEVFSDASMNLREFMTNDKILWHQIPVQDRSNLPVQKILGTIWDSERDEFRLLVKASPPERKTKRGVASTVHAIYDPLGFLSPLLVEARRFMQGLWADHDWDQKLDMKLWVEFLEILERIEGFQKSIPRCLSEIGKSIDLMVFSDANQDTMAACVYLVSDGKANLLIAQTKMRPLKANMTIPKMELNAYVMGIRLAQTVCREMGERIDVKTLVCFTDSQIALRWIQMPGSPKDQGVYVSNRWQTFRNTCAALSEDFGVQRVKVAYVNTSLNPADCATRGLSKSELVEHFWWTGPEFIVKPEDEWPEESTPLFPTPEKNVEEVLMVPTMTPENGSSTPPAVLGIQWGLSHDLSRIERIYAFVLRFIRNFGLRRLPVNSLWNDRSRVWDPRLETPTRICTAKELALARTVLVKASQKEDVVRQRLRELKHLNLFEDKNGIWRCAGRYGKFALPTRTKFPIFVDSKSPLARLIIGECHSKVERLSIHKSLVNTMASVRTDFWIPALRRLTREVINKCEPCQVYNNVPWQHPRLADIPARASSVVIPFEHVGMDFFGPLLFKENGIQKKCYVIIVACTVTRALKLEPVRSMSVQEFLMALRNVFARTMVPKTVTCDNAPTLIAGGEILDRVFQEACESEDVVAFLAKKSIQWRFITPYSPWQGGFYERLIQDVKRTFYKATRHEKNLNYDELRTVMLETEAALNSRPLTYMEADVSEAQVIRPIDFIYKGATQAFPIYSDLCDLRNEDSVYNDDASSTNPALQTRRQALAAMTTSLRATEKIWDRFREEYWKSLREKHKMALRQGRSTRDTPTVGKIVLITDEILPRNMWKLARVEEITRDVDGKPSVLKLLVKGGSTTTRTVNKVVPWSLRTTLTLRCLQTKLPSRPLMKMVTPEMMKKPK</sequence>
<keyword evidence="4" id="KW-1185">Reference proteome</keyword>
<dbReference type="InterPro" id="IPR005312">
    <property type="entry name" value="DUF1759"/>
</dbReference>
<dbReference type="InterPro" id="IPR043128">
    <property type="entry name" value="Rev_trsase/Diguanyl_cyclase"/>
</dbReference>
<dbReference type="Pfam" id="PF17921">
    <property type="entry name" value="Integrase_H2C2"/>
    <property type="match status" value="1"/>
</dbReference>
<organism evidence="3 4">
    <name type="scientific">Steinernema carpocapsae</name>
    <name type="common">Entomopathogenic nematode</name>
    <dbReference type="NCBI Taxonomy" id="34508"/>
    <lineage>
        <taxon>Eukaryota</taxon>
        <taxon>Metazoa</taxon>
        <taxon>Ecdysozoa</taxon>
        <taxon>Nematoda</taxon>
        <taxon>Chromadorea</taxon>
        <taxon>Rhabditida</taxon>
        <taxon>Tylenchina</taxon>
        <taxon>Panagrolaimomorpha</taxon>
        <taxon>Strongyloidoidea</taxon>
        <taxon>Steinernematidae</taxon>
        <taxon>Steinernema</taxon>
    </lineage>
</organism>
<accession>A0A4U5MST5</accession>
<dbReference type="PROSITE" id="PS50994">
    <property type="entry name" value="INTEGRASE"/>
    <property type="match status" value="1"/>
</dbReference>
<feature type="compositionally biased region" description="Basic and acidic residues" evidence="1">
    <location>
        <begin position="590"/>
        <end position="599"/>
    </location>
</feature>
<dbReference type="SUPFAM" id="SSF53098">
    <property type="entry name" value="Ribonuclease H-like"/>
    <property type="match status" value="1"/>
</dbReference>
<dbReference type="InterPro" id="IPR040676">
    <property type="entry name" value="DUF5641"/>
</dbReference>
<feature type="region of interest" description="Disordered" evidence="1">
    <location>
        <begin position="566"/>
        <end position="634"/>
    </location>
</feature>
<feature type="compositionally biased region" description="Polar residues" evidence="1">
    <location>
        <begin position="371"/>
        <end position="383"/>
    </location>
</feature>
<dbReference type="Gene3D" id="3.30.70.270">
    <property type="match status" value="1"/>
</dbReference>
<dbReference type="GO" id="GO:0042575">
    <property type="term" value="C:DNA polymerase complex"/>
    <property type="evidence" value="ECO:0007669"/>
    <property type="project" value="UniProtKB-ARBA"/>
</dbReference>
<dbReference type="OrthoDB" id="5875526at2759"/>
<dbReference type="GO" id="GO:0015074">
    <property type="term" value="P:DNA integration"/>
    <property type="evidence" value="ECO:0007669"/>
    <property type="project" value="InterPro"/>
</dbReference>
<dbReference type="SUPFAM" id="SSF56672">
    <property type="entry name" value="DNA/RNA polymerases"/>
    <property type="match status" value="1"/>
</dbReference>
<dbReference type="InterPro" id="IPR041588">
    <property type="entry name" value="Integrase_H2C2"/>
</dbReference>